<accession>A0A3R5X0M0</accession>
<proteinExistence type="predicted"/>
<feature type="signal peptide" evidence="1">
    <location>
        <begin position="1"/>
        <end position="19"/>
    </location>
</feature>
<feature type="chain" id="PRO_5018756494" evidence="1">
    <location>
        <begin position="20"/>
        <end position="227"/>
    </location>
</feature>
<keyword evidence="1" id="KW-0732">Signal</keyword>
<protein>
    <submittedName>
        <fullName evidence="2">Uncharacterized protein</fullName>
    </submittedName>
</protein>
<evidence type="ECO:0000313" key="3">
    <source>
        <dbReference type="Proteomes" id="UP000287701"/>
    </source>
</evidence>
<sequence length="227" mass="24275">MKRNLFLAAMLSLGSIAFAQQQGKVGINTNNPTESFHVEGTARVTKLPAKGESISTGRYGNYQAGVPFTPTKMVVANDNGVLGTAPLPTASGALSYSYKVYSGSSANSTWNVDLTNEPLYDIYVLKNSSTTSNGYNTNITLPPAPNEPGRARILRIMVIATQGMNLQSVIINGLSNLNTNQLEGGKNTASVSIANGTFTKGNNTTPYEKVYTVIGIEGKWYLDRIVI</sequence>
<dbReference type="Proteomes" id="UP000287701">
    <property type="component" value="Chromosome"/>
</dbReference>
<name>A0A3R5X0M0_ORNRH</name>
<dbReference type="OrthoDB" id="1240405at2"/>
<dbReference type="RefSeq" id="WP_128502001.1">
    <property type="nucleotide sequence ID" value="NZ_CP035107.1"/>
</dbReference>
<dbReference type="EMBL" id="CP035107">
    <property type="protein sequence ID" value="QAR31595.1"/>
    <property type="molecule type" value="Genomic_DNA"/>
</dbReference>
<reference evidence="2 3" key="1">
    <citation type="submission" date="2019-01" db="EMBL/GenBank/DDBJ databases">
        <title>Whole Genome of Ornithobacterium rhinotracheale FARPER-174b.</title>
        <authorList>
            <person name="Tataje-Lavanda L.A."/>
            <person name="Montalvan A."/>
            <person name="Montesinos R."/>
            <person name="Zimic M."/>
            <person name="Fernandez-Sanchez M."/>
            <person name="Fernandez-Diaz M."/>
        </authorList>
    </citation>
    <scope>NUCLEOTIDE SEQUENCE [LARGE SCALE GENOMIC DNA]</scope>
    <source>
        <strain evidence="2 3">FARPER-174b</strain>
    </source>
</reference>
<gene>
    <name evidence="2" type="ORF">EQP59_09710</name>
</gene>
<dbReference type="AlphaFoldDB" id="A0A3R5X0M0"/>
<evidence type="ECO:0000256" key="1">
    <source>
        <dbReference type="SAM" id="SignalP"/>
    </source>
</evidence>
<evidence type="ECO:0000313" key="2">
    <source>
        <dbReference type="EMBL" id="QAR31595.1"/>
    </source>
</evidence>
<organism evidence="2 3">
    <name type="scientific">Ornithobacterium rhinotracheale</name>
    <dbReference type="NCBI Taxonomy" id="28251"/>
    <lineage>
        <taxon>Bacteria</taxon>
        <taxon>Pseudomonadati</taxon>
        <taxon>Bacteroidota</taxon>
        <taxon>Flavobacteriia</taxon>
        <taxon>Flavobacteriales</taxon>
        <taxon>Weeksellaceae</taxon>
        <taxon>Ornithobacterium</taxon>
    </lineage>
</organism>